<feature type="coiled-coil region" evidence="1">
    <location>
        <begin position="91"/>
        <end position="118"/>
    </location>
</feature>
<evidence type="ECO:0000256" key="1">
    <source>
        <dbReference type="SAM" id="Coils"/>
    </source>
</evidence>
<feature type="region of interest" description="Disordered" evidence="2">
    <location>
        <begin position="133"/>
        <end position="169"/>
    </location>
</feature>
<feature type="chain" id="PRO_5045340145" evidence="3">
    <location>
        <begin position="25"/>
        <end position="169"/>
    </location>
</feature>
<keyword evidence="3" id="KW-0732">Signal</keyword>
<organism evidence="4 5">
    <name type="scientific">Luteolibacter algae</name>
    <dbReference type="NCBI Taxonomy" id="454151"/>
    <lineage>
        <taxon>Bacteria</taxon>
        <taxon>Pseudomonadati</taxon>
        <taxon>Verrucomicrobiota</taxon>
        <taxon>Verrucomicrobiia</taxon>
        <taxon>Verrucomicrobiales</taxon>
        <taxon>Verrucomicrobiaceae</taxon>
        <taxon>Luteolibacter</taxon>
    </lineage>
</organism>
<sequence>MNPTPPLLCGTLLAAMMAAGVSHYWSVQNFVTDYPNITGIQMASVETASAKPQSESNPKLDRKNEIQPVVKSEPEETMPVAAAESPPQEFYAALVNELKKLRDENRDLKDLMGETNRDVMKLQFQVDTYSESFRPLPTSEDRSDTTFEFSNELPGVLPPRANPVYQLDE</sequence>
<dbReference type="RefSeq" id="WP_386820271.1">
    <property type="nucleotide sequence ID" value="NZ_JBHUIT010000017.1"/>
</dbReference>
<evidence type="ECO:0000313" key="4">
    <source>
        <dbReference type="EMBL" id="MFD2256983.1"/>
    </source>
</evidence>
<feature type="signal peptide" evidence="3">
    <location>
        <begin position="1"/>
        <end position="24"/>
    </location>
</feature>
<evidence type="ECO:0000256" key="2">
    <source>
        <dbReference type="SAM" id="MobiDB-lite"/>
    </source>
</evidence>
<gene>
    <name evidence="4" type="ORF">ACFSSA_09865</name>
</gene>
<feature type="region of interest" description="Disordered" evidence="2">
    <location>
        <begin position="48"/>
        <end position="85"/>
    </location>
</feature>
<evidence type="ECO:0000313" key="5">
    <source>
        <dbReference type="Proteomes" id="UP001597375"/>
    </source>
</evidence>
<name>A0ABW5D971_9BACT</name>
<reference evidence="5" key="1">
    <citation type="journal article" date="2019" name="Int. J. Syst. Evol. Microbiol.">
        <title>The Global Catalogue of Microorganisms (GCM) 10K type strain sequencing project: providing services to taxonomists for standard genome sequencing and annotation.</title>
        <authorList>
            <consortium name="The Broad Institute Genomics Platform"/>
            <consortium name="The Broad Institute Genome Sequencing Center for Infectious Disease"/>
            <person name="Wu L."/>
            <person name="Ma J."/>
        </authorList>
    </citation>
    <scope>NUCLEOTIDE SEQUENCE [LARGE SCALE GENOMIC DNA]</scope>
    <source>
        <strain evidence="5">CGMCC 4.7106</strain>
    </source>
</reference>
<keyword evidence="5" id="KW-1185">Reference proteome</keyword>
<accession>A0ABW5D971</accession>
<dbReference type="Proteomes" id="UP001597375">
    <property type="component" value="Unassembled WGS sequence"/>
</dbReference>
<dbReference type="EMBL" id="JBHUIT010000017">
    <property type="protein sequence ID" value="MFD2256983.1"/>
    <property type="molecule type" value="Genomic_DNA"/>
</dbReference>
<comment type="caution">
    <text evidence="4">The sequence shown here is derived from an EMBL/GenBank/DDBJ whole genome shotgun (WGS) entry which is preliminary data.</text>
</comment>
<proteinExistence type="predicted"/>
<evidence type="ECO:0000256" key="3">
    <source>
        <dbReference type="SAM" id="SignalP"/>
    </source>
</evidence>
<protein>
    <submittedName>
        <fullName evidence="4">Uncharacterized protein</fullName>
    </submittedName>
</protein>
<feature type="compositionally biased region" description="Polar residues" evidence="2">
    <location>
        <begin position="48"/>
        <end position="57"/>
    </location>
</feature>
<keyword evidence="1" id="KW-0175">Coiled coil</keyword>